<evidence type="ECO:0000256" key="1">
    <source>
        <dbReference type="SAM" id="Phobius"/>
    </source>
</evidence>
<feature type="transmembrane region" description="Helical" evidence="1">
    <location>
        <begin position="86"/>
        <end position="107"/>
    </location>
</feature>
<feature type="transmembrane region" description="Helical" evidence="1">
    <location>
        <begin position="37"/>
        <end position="57"/>
    </location>
</feature>
<keyword evidence="3" id="KW-1185">Reference proteome</keyword>
<feature type="transmembrane region" description="Helical" evidence="1">
    <location>
        <begin position="114"/>
        <end position="132"/>
    </location>
</feature>
<comment type="caution">
    <text evidence="2">The sequence shown here is derived from an EMBL/GenBank/DDBJ whole genome shotgun (WGS) entry which is preliminary data.</text>
</comment>
<keyword evidence="1" id="KW-1133">Transmembrane helix</keyword>
<dbReference type="Proteomes" id="UP001240236">
    <property type="component" value="Unassembled WGS sequence"/>
</dbReference>
<evidence type="ECO:0000313" key="2">
    <source>
        <dbReference type="EMBL" id="MDQ0364682.1"/>
    </source>
</evidence>
<feature type="transmembrane region" description="Helical" evidence="1">
    <location>
        <begin position="12"/>
        <end position="31"/>
    </location>
</feature>
<feature type="transmembrane region" description="Helical" evidence="1">
    <location>
        <begin position="144"/>
        <end position="161"/>
    </location>
</feature>
<proteinExistence type="predicted"/>
<reference evidence="2 3" key="1">
    <citation type="submission" date="2023-07" db="EMBL/GenBank/DDBJ databases">
        <title>Sequencing the genomes of 1000 actinobacteria strains.</title>
        <authorList>
            <person name="Klenk H.-P."/>
        </authorList>
    </citation>
    <scope>NUCLEOTIDE SEQUENCE [LARGE SCALE GENOMIC DNA]</scope>
    <source>
        <strain evidence="2 3">DSM 44709</strain>
    </source>
</reference>
<protein>
    <submittedName>
        <fullName evidence="2">Uncharacterized protein</fullName>
    </submittedName>
</protein>
<dbReference type="RefSeq" id="WP_307236283.1">
    <property type="nucleotide sequence ID" value="NZ_JAUSUZ010000001.1"/>
</dbReference>
<feature type="transmembrane region" description="Helical" evidence="1">
    <location>
        <begin position="64"/>
        <end position="80"/>
    </location>
</feature>
<gene>
    <name evidence="2" type="ORF">J2S42_001351</name>
</gene>
<keyword evidence="1" id="KW-0472">Membrane</keyword>
<organism evidence="2 3">
    <name type="scientific">Catenuloplanes indicus</name>
    <dbReference type="NCBI Taxonomy" id="137267"/>
    <lineage>
        <taxon>Bacteria</taxon>
        <taxon>Bacillati</taxon>
        <taxon>Actinomycetota</taxon>
        <taxon>Actinomycetes</taxon>
        <taxon>Micromonosporales</taxon>
        <taxon>Micromonosporaceae</taxon>
        <taxon>Catenuloplanes</taxon>
    </lineage>
</organism>
<sequence length="200" mass="21400">MSDVTDGRPVRALWWVGLGSAAGLLLVVTATLSADVYGLPVLVAFGAATAGCAALPLVPVRPRLAAALQFAAVLVFAWTQPVDEHAWPLAVPVMVVLIFYVGLVGLCRPWREAVATWWASALILILLAILDPRGRNFDAADETLVVYATNSALVLFGAIAWRQRALIRRQLADARCARRRACATWTSWPSPPGAAASRCS</sequence>
<accession>A0AAE4AW41</accession>
<dbReference type="AlphaFoldDB" id="A0AAE4AW41"/>
<dbReference type="EMBL" id="JAUSUZ010000001">
    <property type="protein sequence ID" value="MDQ0364682.1"/>
    <property type="molecule type" value="Genomic_DNA"/>
</dbReference>
<name>A0AAE4AW41_9ACTN</name>
<evidence type="ECO:0000313" key="3">
    <source>
        <dbReference type="Proteomes" id="UP001240236"/>
    </source>
</evidence>
<keyword evidence="1" id="KW-0812">Transmembrane</keyword>